<keyword evidence="1" id="KW-0472">Membrane</keyword>
<dbReference type="EMBL" id="EF101928">
    <property type="protein sequence ID" value="ABT16901.1"/>
    <property type="molecule type" value="Genomic_DNA"/>
</dbReference>
<accession>A7KA27</accession>
<dbReference type="Proteomes" id="UP000202420">
    <property type="component" value="Segment"/>
</dbReference>
<evidence type="ECO:0000313" key="2">
    <source>
        <dbReference type="EMBL" id="ABT16901.1"/>
    </source>
</evidence>
<keyword evidence="1" id="KW-1133">Transmembrane helix</keyword>
<evidence type="ECO:0000256" key="1">
    <source>
        <dbReference type="SAM" id="Phobius"/>
    </source>
</evidence>
<protein>
    <submittedName>
        <fullName evidence="2">Uncharacterized protein Z767L</fullName>
    </submittedName>
</protein>
<gene>
    <name evidence="2" type="primary">Z767L</name>
    <name evidence="2" type="ORF">ATCV1_Z767L</name>
</gene>
<proteinExistence type="predicted"/>
<sequence>MTTITYENPLLPPPQLVLPDINEVLTPMKDPNANDLFLDMPYVPVPKAIDNVGSFQLNNLATARDVKTLQDKVNKNAEKMYAQSTVRGLTLRNGVEDVREALVGIWGDLYKNNLNVSVGTLFTKNNRLRGLGIFFILCAIVYFMFITVG</sequence>
<keyword evidence="1" id="KW-0812">Transmembrane</keyword>
<keyword evidence="3" id="KW-1185">Reference proteome</keyword>
<dbReference type="KEGG" id="vg:5470589"/>
<evidence type="ECO:0000313" key="3">
    <source>
        <dbReference type="Proteomes" id="UP000202420"/>
    </source>
</evidence>
<dbReference type="OrthoDB" id="16406at10239"/>
<dbReference type="RefSeq" id="YP_001427248.1">
    <property type="nucleotide sequence ID" value="NC_008724.1"/>
</dbReference>
<name>A7KA27_9PHYC</name>
<organism evidence="2 3">
    <name type="scientific">Chlorovirus heliozoae</name>
    <dbReference type="NCBI Taxonomy" id="322019"/>
    <lineage>
        <taxon>Viruses</taxon>
        <taxon>Varidnaviria</taxon>
        <taxon>Bamfordvirae</taxon>
        <taxon>Nucleocytoviricota</taxon>
        <taxon>Megaviricetes</taxon>
        <taxon>Algavirales</taxon>
        <taxon>Phycodnaviridae</taxon>
        <taxon>Chlorovirus</taxon>
    </lineage>
</organism>
<dbReference type="GeneID" id="5470589"/>
<feature type="transmembrane region" description="Helical" evidence="1">
    <location>
        <begin position="131"/>
        <end position="148"/>
    </location>
</feature>
<reference evidence="2 3" key="1">
    <citation type="submission" date="2006-09" db="EMBL/GenBank/DDBJ databases">
        <title>Sequence and annotation of the 288-kb ATCV-1 virus that infects an endosymbiotic Chlorella strain of the heliozoon Acanthocystis turfacea.</title>
        <authorList>
            <person name="Fitzgerald L.A."/>
            <person name="Graves M.V."/>
            <person name="Li X."/>
            <person name="Pfitzner A.J.P."/>
            <person name="Hartigan J."/>
            <person name="Van Etten J.L."/>
        </authorList>
    </citation>
    <scope>NUCLEOTIDE SEQUENCE [LARGE SCALE GENOMIC DNA]</scope>
    <source>
        <strain evidence="2 3">ATCV-1</strain>
    </source>
</reference>